<name>A0ABW4IDU9_9SPHI</name>
<sequence length="444" mass="47136">MNISIIILILAVSFVIWSTAYKKLNPFFALSIAALGVGLLSGISPEDVAKQMKTGFGHTMEKVGVLIILGTTLGMLLEKTGATVSMAKYILRKVSEKNAPLGIAITGYIIGFPIFCDSGFIVLNGLNHSIVKRTHWSMAIMATSLGTSLYAVHCLVPPHPGITVAIETTGGDFGSIILIGTLLAIPAAGVGLLYALWKGKRVIDDYIPYEEKESVEAERKLPPVSLSFLPVVLPILLIGFGAFIKLFPDMAENTSLFVRLILFLGEPIIALGVGVVSSLFLLRKEDQLHLSHWITDGVEKAGGILAIIGAGGMFGEILQRSGIGSDLGNLLTGASLGIFFPFLITAFLKTAQGSSTVAIITASSLITPLLKDLGLDAPLELSLAILSLGAGSMCISHTNDAYFWVISRFSNLSTATTLKVYSTATLLMGIVTQLLIWGVLIVFG</sequence>
<reference evidence="3" key="1">
    <citation type="journal article" date="2019" name="Int. J. Syst. Evol. Microbiol.">
        <title>The Global Catalogue of Microorganisms (GCM) 10K type strain sequencing project: providing services to taxonomists for standard genome sequencing and annotation.</title>
        <authorList>
            <consortium name="The Broad Institute Genomics Platform"/>
            <consortium name="The Broad Institute Genome Sequencing Center for Infectious Disease"/>
            <person name="Wu L."/>
            <person name="Ma J."/>
        </authorList>
    </citation>
    <scope>NUCLEOTIDE SEQUENCE [LARGE SCALE GENOMIC DNA]</scope>
    <source>
        <strain evidence="3">CCUG 53762</strain>
    </source>
</reference>
<feature type="transmembrane region" description="Helical" evidence="1">
    <location>
        <begin position="63"/>
        <end position="81"/>
    </location>
</feature>
<dbReference type="RefSeq" id="WP_379662516.1">
    <property type="nucleotide sequence ID" value="NZ_JBHUDG010000015.1"/>
</dbReference>
<evidence type="ECO:0000313" key="3">
    <source>
        <dbReference type="Proteomes" id="UP001597118"/>
    </source>
</evidence>
<keyword evidence="3" id="KW-1185">Reference proteome</keyword>
<feature type="transmembrane region" description="Helical" evidence="1">
    <location>
        <begin position="256"/>
        <end position="281"/>
    </location>
</feature>
<protein>
    <submittedName>
        <fullName evidence="2">GntP family permease</fullName>
    </submittedName>
</protein>
<feature type="transmembrane region" description="Helical" evidence="1">
    <location>
        <begin position="330"/>
        <end position="348"/>
    </location>
</feature>
<feature type="transmembrane region" description="Helical" evidence="1">
    <location>
        <begin position="27"/>
        <end position="43"/>
    </location>
</feature>
<feature type="transmembrane region" description="Helical" evidence="1">
    <location>
        <begin position="301"/>
        <end position="318"/>
    </location>
</feature>
<feature type="transmembrane region" description="Helical" evidence="1">
    <location>
        <begin position="5"/>
        <end position="21"/>
    </location>
</feature>
<feature type="transmembrane region" description="Helical" evidence="1">
    <location>
        <begin position="355"/>
        <end position="371"/>
    </location>
</feature>
<dbReference type="PANTHER" id="PTHR30354:SF11">
    <property type="entry name" value="PERMEASE"/>
    <property type="match status" value="1"/>
</dbReference>
<feature type="transmembrane region" description="Helical" evidence="1">
    <location>
        <begin position="383"/>
        <end position="406"/>
    </location>
</feature>
<dbReference type="Pfam" id="PF02447">
    <property type="entry name" value="GntP_permease"/>
    <property type="match status" value="1"/>
</dbReference>
<feature type="transmembrane region" description="Helical" evidence="1">
    <location>
        <begin position="135"/>
        <end position="153"/>
    </location>
</feature>
<proteinExistence type="predicted"/>
<keyword evidence="1" id="KW-1133">Transmembrane helix</keyword>
<comment type="caution">
    <text evidence="2">The sequence shown here is derived from an EMBL/GenBank/DDBJ whole genome shotgun (WGS) entry which is preliminary data.</text>
</comment>
<evidence type="ECO:0000313" key="2">
    <source>
        <dbReference type="EMBL" id="MFD1630139.1"/>
    </source>
</evidence>
<dbReference type="EMBL" id="JBHUDG010000015">
    <property type="protein sequence ID" value="MFD1630139.1"/>
    <property type="molecule type" value="Genomic_DNA"/>
</dbReference>
<gene>
    <name evidence="2" type="ORF">ACFSAH_09630</name>
</gene>
<keyword evidence="1" id="KW-0472">Membrane</keyword>
<dbReference type="PANTHER" id="PTHR30354">
    <property type="entry name" value="GNT FAMILY GLUCONATE TRANSPORTER"/>
    <property type="match status" value="1"/>
</dbReference>
<organism evidence="2 3">
    <name type="scientific">Pseudopedobacter beijingensis</name>
    <dbReference type="NCBI Taxonomy" id="1207056"/>
    <lineage>
        <taxon>Bacteria</taxon>
        <taxon>Pseudomonadati</taxon>
        <taxon>Bacteroidota</taxon>
        <taxon>Sphingobacteriia</taxon>
        <taxon>Sphingobacteriales</taxon>
        <taxon>Sphingobacteriaceae</taxon>
        <taxon>Pseudopedobacter</taxon>
    </lineage>
</organism>
<feature type="transmembrane region" description="Helical" evidence="1">
    <location>
        <begin position="173"/>
        <end position="197"/>
    </location>
</feature>
<accession>A0ABW4IDU9</accession>
<evidence type="ECO:0000256" key="1">
    <source>
        <dbReference type="SAM" id="Phobius"/>
    </source>
</evidence>
<feature type="transmembrane region" description="Helical" evidence="1">
    <location>
        <begin position="418"/>
        <end position="443"/>
    </location>
</feature>
<dbReference type="InterPro" id="IPR003474">
    <property type="entry name" value="Glcn_transporter"/>
</dbReference>
<feature type="transmembrane region" description="Helical" evidence="1">
    <location>
        <begin position="224"/>
        <end position="244"/>
    </location>
</feature>
<dbReference type="Proteomes" id="UP001597118">
    <property type="component" value="Unassembled WGS sequence"/>
</dbReference>
<feature type="transmembrane region" description="Helical" evidence="1">
    <location>
        <begin position="101"/>
        <end position="123"/>
    </location>
</feature>
<keyword evidence="1" id="KW-0812">Transmembrane</keyword>